<dbReference type="Proteomes" id="UP000266615">
    <property type="component" value="Unassembled WGS sequence"/>
</dbReference>
<feature type="compositionally biased region" description="Polar residues" evidence="1">
    <location>
        <begin position="47"/>
        <end position="58"/>
    </location>
</feature>
<evidence type="ECO:0000313" key="2">
    <source>
        <dbReference type="EMBL" id="RJN32715.1"/>
    </source>
</evidence>
<organism evidence="2 3">
    <name type="scientific">Nesterenkonia natronophila</name>
    <dbReference type="NCBI Taxonomy" id="2174932"/>
    <lineage>
        <taxon>Bacteria</taxon>
        <taxon>Bacillati</taxon>
        <taxon>Actinomycetota</taxon>
        <taxon>Actinomycetes</taxon>
        <taxon>Micrococcales</taxon>
        <taxon>Micrococcaceae</taxon>
        <taxon>Nesterenkonia</taxon>
    </lineage>
</organism>
<name>A0A3A4FJY7_9MICC</name>
<proteinExistence type="predicted"/>
<evidence type="ECO:0000256" key="1">
    <source>
        <dbReference type="SAM" id="MobiDB-lite"/>
    </source>
</evidence>
<reference evidence="2 3" key="1">
    <citation type="submission" date="2018-09" db="EMBL/GenBank/DDBJ databases">
        <title>Nesterenkonia natronophila sp. nov., an alkaliphilic actinobacteriume isolated from a soda lake, and emended description of the genus Nesterenkonia.</title>
        <authorList>
            <person name="Menes R.J."/>
            <person name="Iriarte A."/>
        </authorList>
    </citation>
    <scope>NUCLEOTIDE SEQUENCE [LARGE SCALE GENOMIC DNA]</scope>
    <source>
        <strain evidence="2 3">M8</strain>
    </source>
</reference>
<sequence>MVSVFAVAAIGLLTGCGGSSPSDAEVEQQGTQGANGATTGAEEPATSQEDASGRSTQNGEEDAEPHALTDEEKLEVLLSTADMPVSPEGHSTYESLSYFQESIAVEYTLYQETFDESECSAVMDRINIDLIGEEPQSGLAHAYTLPAEEGSDEDYRPHIYVWVLSYDRGVDTSSVWNHVHEHCTGGQLASGTEEVEIAPFTLEDSAELRTDGISMVIHRDGEPIASPAAVRHSMTVDFGDNLVMLSAVGLDDSEFAELAAVQAQKLADHAETLDEEA</sequence>
<keyword evidence="3" id="KW-1185">Reference proteome</keyword>
<evidence type="ECO:0008006" key="4">
    <source>
        <dbReference type="Google" id="ProtNLM"/>
    </source>
</evidence>
<comment type="caution">
    <text evidence="2">The sequence shown here is derived from an EMBL/GenBank/DDBJ whole genome shotgun (WGS) entry which is preliminary data.</text>
</comment>
<gene>
    <name evidence="2" type="ORF">D3250_02505</name>
</gene>
<dbReference type="AlphaFoldDB" id="A0A3A4FJY7"/>
<dbReference type="EMBL" id="QYZP01000001">
    <property type="protein sequence ID" value="RJN32715.1"/>
    <property type="molecule type" value="Genomic_DNA"/>
</dbReference>
<evidence type="ECO:0000313" key="3">
    <source>
        <dbReference type="Proteomes" id="UP000266615"/>
    </source>
</evidence>
<feature type="compositionally biased region" description="Low complexity" evidence="1">
    <location>
        <begin position="27"/>
        <end position="46"/>
    </location>
</feature>
<protein>
    <recommendedName>
        <fullName evidence="4">Sensor domain-containing protein</fullName>
    </recommendedName>
</protein>
<accession>A0A3A4FJY7</accession>
<feature type="region of interest" description="Disordered" evidence="1">
    <location>
        <begin position="16"/>
        <end position="69"/>
    </location>
</feature>